<sequence length="207" mass="23795">MKKKLIIFTRYPEIGKTKTRLIPAIGAEKACFFHKSMTEMTVKKTDKLKEIVDVDVSVYFAGGNQTLMKAWLGNNYNYYPQNGDNLGEKMYSAFADSFKNNFSHVVLIGTDCIDLDENILNDTFNQLNFYDLVIGKAEDGGYYLIALKQLKKELFTNIKWGTNSVFETTVETASQLKYSIYQLPTLRDIDRPEDLQYLESKIISEEK</sequence>
<dbReference type="Proteomes" id="UP000437131">
    <property type="component" value="Unassembled WGS sequence"/>
</dbReference>
<protein>
    <submittedName>
        <fullName evidence="1">DUF2064 domain-containing protein</fullName>
    </submittedName>
</protein>
<dbReference type="PANTHER" id="PTHR36529:SF1">
    <property type="entry name" value="GLYCOSYLTRANSFERASE"/>
    <property type="match status" value="1"/>
</dbReference>
<comment type="caution">
    <text evidence="1">The sequence shown here is derived from an EMBL/GenBank/DDBJ whole genome shotgun (WGS) entry which is preliminary data.</text>
</comment>
<dbReference type="RefSeq" id="WP_099436787.1">
    <property type="nucleotide sequence ID" value="NZ_WMIA01000038.1"/>
</dbReference>
<reference evidence="1 2" key="1">
    <citation type="submission" date="2019-11" db="EMBL/GenBank/DDBJ databases">
        <title>Isolation of a new High Light Tolerant Cyanobacteria.</title>
        <authorList>
            <person name="Dobson Z."/>
            <person name="Vaughn N."/>
            <person name="Vaughn M."/>
            <person name="Fromme P."/>
            <person name="Mazor Y."/>
        </authorList>
    </citation>
    <scope>NUCLEOTIDE SEQUENCE [LARGE SCALE GENOMIC DNA]</scope>
    <source>
        <strain evidence="1 2">0216</strain>
    </source>
</reference>
<dbReference type="PANTHER" id="PTHR36529">
    <property type="entry name" value="SLL1095 PROTEIN"/>
    <property type="match status" value="1"/>
</dbReference>
<evidence type="ECO:0000313" key="1">
    <source>
        <dbReference type="EMBL" id="MTF40625.1"/>
    </source>
</evidence>
<dbReference type="InterPro" id="IPR029044">
    <property type="entry name" value="Nucleotide-diphossugar_trans"/>
</dbReference>
<name>A0A844H2Q9_9CHRO</name>
<gene>
    <name evidence="1" type="ORF">GGC33_17090</name>
</gene>
<dbReference type="SUPFAM" id="SSF53448">
    <property type="entry name" value="Nucleotide-diphospho-sugar transferases"/>
    <property type="match status" value="1"/>
</dbReference>
<dbReference type="Gene3D" id="3.90.550.10">
    <property type="entry name" value="Spore Coat Polysaccharide Biosynthesis Protein SpsA, Chain A"/>
    <property type="match status" value="1"/>
</dbReference>
<organism evidence="1 2">
    <name type="scientific">Cyanobacterium aponinum 0216</name>
    <dbReference type="NCBI Taxonomy" id="2676140"/>
    <lineage>
        <taxon>Bacteria</taxon>
        <taxon>Bacillati</taxon>
        <taxon>Cyanobacteriota</taxon>
        <taxon>Cyanophyceae</taxon>
        <taxon>Oscillatoriophycideae</taxon>
        <taxon>Chroococcales</taxon>
        <taxon>Geminocystaceae</taxon>
        <taxon>Cyanobacterium</taxon>
    </lineage>
</organism>
<dbReference type="EMBL" id="WMIA01000038">
    <property type="protein sequence ID" value="MTF40625.1"/>
    <property type="molecule type" value="Genomic_DNA"/>
</dbReference>
<dbReference type="InterPro" id="IPR018641">
    <property type="entry name" value="Trfase_1_rSAM/seldom-assoc"/>
</dbReference>
<proteinExistence type="predicted"/>
<dbReference type="Pfam" id="PF09837">
    <property type="entry name" value="DUF2064"/>
    <property type="match status" value="1"/>
</dbReference>
<accession>A0A844H2Q9</accession>
<dbReference type="AlphaFoldDB" id="A0A844H2Q9"/>
<evidence type="ECO:0000313" key="2">
    <source>
        <dbReference type="Proteomes" id="UP000437131"/>
    </source>
</evidence>
<dbReference type="NCBIfam" id="TIGR04282">
    <property type="entry name" value="glyco_like_cofC"/>
    <property type="match status" value="1"/>
</dbReference>